<dbReference type="CDD" id="cd06333">
    <property type="entry name" value="PBP1_ABC_RPA1789-like"/>
    <property type="match status" value="1"/>
</dbReference>
<dbReference type="InterPro" id="IPR028082">
    <property type="entry name" value="Peripla_BP_I"/>
</dbReference>
<dbReference type="GO" id="GO:0006865">
    <property type="term" value="P:amino acid transport"/>
    <property type="evidence" value="ECO:0007669"/>
    <property type="project" value="UniProtKB-KW"/>
</dbReference>
<dbReference type="InterPro" id="IPR028081">
    <property type="entry name" value="Leu-bd"/>
</dbReference>
<protein>
    <submittedName>
        <fullName evidence="6">Extracellular ligand-binding receptor</fullName>
    </submittedName>
</protein>
<proteinExistence type="inferred from homology"/>
<reference evidence="6" key="1">
    <citation type="submission" date="2006-09" db="EMBL/GenBank/DDBJ databases">
        <title>Complete sequence of Rhodopseudomonas palustris BisA53.</title>
        <authorList>
            <consortium name="US DOE Joint Genome Institute"/>
            <person name="Copeland A."/>
            <person name="Lucas S."/>
            <person name="Lapidus A."/>
            <person name="Barry K."/>
            <person name="Detter J.C."/>
            <person name="Glavina del Rio T."/>
            <person name="Hammon N."/>
            <person name="Israni S."/>
            <person name="Dalin E."/>
            <person name="Tice H."/>
            <person name="Pitluck S."/>
            <person name="Chain P."/>
            <person name="Malfatti S."/>
            <person name="Shin M."/>
            <person name="Vergez L."/>
            <person name="Schmutz J."/>
            <person name="Larimer F."/>
            <person name="Land M."/>
            <person name="Hauser L."/>
            <person name="Pelletier D.A."/>
            <person name="Kyrpides N."/>
            <person name="Kim E."/>
            <person name="Harwood C.S."/>
            <person name="Oda Y."/>
            <person name="Richardson P."/>
        </authorList>
    </citation>
    <scope>NUCLEOTIDE SEQUENCE [LARGE SCALE GENOMIC DNA]</scope>
    <source>
        <strain evidence="6">BisA53</strain>
    </source>
</reference>
<feature type="chain" id="PRO_5004166221" evidence="4">
    <location>
        <begin position="24"/>
        <end position="384"/>
    </location>
</feature>
<keyword evidence="2 4" id="KW-0732">Signal</keyword>
<dbReference type="Pfam" id="PF13458">
    <property type="entry name" value="Peripla_BP_6"/>
    <property type="match status" value="1"/>
</dbReference>
<evidence type="ECO:0000256" key="4">
    <source>
        <dbReference type="SAM" id="SignalP"/>
    </source>
</evidence>
<dbReference type="PANTHER" id="PTHR30483:SF38">
    <property type="entry name" value="BLR7848 PROTEIN"/>
    <property type="match status" value="1"/>
</dbReference>
<evidence type="ECO:0000256" key="3">
    <source>
        <dbReference type="ARBA" id="ARBA00022970"/>
    </source>
</evidence>
<name>Q07LN8_RHOP5</name>
<dbReference type="InterPro" id="IPR051010">
    <property type="entry name" value="BCAA_transport"/>
</dbReference>
<dbReference type="AlphaFoldDB" id="Q07LN8"/>
<comment type="similarity">
    <text evidence="1">Belongs to the leucine-binding protein family.</text>
</comment>
<keyword evidence="3" id="KW-0813">Transport</keyword>
<accession>Q07LN8</accession>
<dbReference type="KEGG" id="rpe:RPE_3211"/>
<evidence type="ECO:0000256" key="1">
    <source>
        <dbReference type="ARBA" id="ARBA00010062"/>
    </source>
</evidence>
<evidence type="ECO:0000313" key="6">
    <source>
        <dbReference type="EMBL" id="ABJ07146.1"/>
    </source>
</evidence>
<dbReference type="STRING" id="316055.RPE_3211"/>
<dbReference type="EMBL" id="CP000463">
    <property type="protein sequence ID" value="ABJ07146.1"/>
    <property type="molecule type" value="Genomic_DNA"/>
</dbReference>
<evidence type="ECO:0000259" key="5">
    <source>
        <dbReference type="Pfam" id="PF13458"/>
    </source>
</evidence>
<dbReference type="Gene3D" id="3.40.50.2300">
    <property type="match status" value="2"/>
</dbReference>
<keyword evidence="3" id="KW-0029">Amino-acid transport</keyword>
<dbReference type="OrthoDB" id="9147078at2"/>
<dbReference type="eggNOG" id="COG0683">
    <property type="taxonomic scope" value="Bacteria"/>
</dbReference>
<dbReference type="SUPFAM" id="SSF53822">
    <property type="entry name" value="Periplasmic binding protein-like I"/>
    <property type="match status" value="1"/>
</dbReference>
<evidence type="ECO:0000256" key="2">
    <source>
        <dbReference type="ARBA" id="ARBA00022729"/>
    </source>
</evidence>
<keyword evidence="6" id="KW-0675">Receptor</keyword>
<sequence length="384" mass="40195">MRKLSVWAGAAMIAAFGIQPASADIVVGFITSQTGPVASLGIPYSKGLEAGKAYASEVGGEKIRVVVLDDGSDPSNASKLARKMVEEEKVDVLMGTAGTPATTAIAAVATELKVPMIAVSPITSLPKSDTPWAVTVVQPPPEMVAIVVDYIAKTGVTNLGYIGFSDAWGDLVYNSAKKTGEPLGVKLTTNERYARADASVSAQVLKIVASKPDAVIIGGSGAGAALPYIALRERGYQGPIYGTPSMINPDFLRVAGPAADGTICSTGPIMVLSQLPDGHPNKAMGEAFQAAYTKAHGGPAPDGFSAYAFDAWTVFLDSAKRALQTAKPGTEQFHEAMRAAIFSTKDVVGSHGVYNFKPESLFGDDRKALVLVKLEQGKWTYLKQ</sequence>
<dbReference type="HOGENOM" id="CLU_027128_0_1_5"/>
<organism evidence="6">
    <name type="scientific">Rhodopseudomonas palustris (strain BisA53)</name>
    <dbReference type="NCBI Taxonomy" id="316055"/>
    <lineage>
        <taxon>Bacteria</taxon>
        <taxon>Pseudomonadati</taxon>
        <taxon>Pseudomonadota</taxon>
        <taxon>Alphaproteobacteria</taxon>
        <taxon>Hyphomicrobiales</taxon>
        <taxon>Nitrobacteraceae</taxon>
        <taxon>Rhodopseudomonas</taxon>
    </lineage>
</organism>
<feature type="signal peptide" evidence="4">
    <location>
        <begin position="1"/>
        <end position="23"/>
    </location>
</feature>
<feature type="domain" description="Leucine-binding protein" evidence="5">
    <location>
        <begin position="25"/>
        <end position="349"/>
    </location>
</feature>
<dbReference type="PANTHER" id="PTHR30483">
    <property type="entry name" value="LEUCINE-SPECIFIC-BINDING PROTEIN"/>
    <property type="match status" value="1"/>
</dbReference>
<gene>
    <name evidence="6" type="ordered locus">RPE_3211</name>
</gene>